<dbReference type="AlphaFoldDB" id="A0A848ASK6"/>
<evidence type="ECO:0000259" key="2">
    <source>
        <dbReference type="Pfam" id="PF20434"/>
    </source>
</evidence>
<proteinExistence type="predicted"/>
<dbReference type="PANTHER" id="PTHR48081">
    <property type="entry name" value="AB HYDROLASE SUPERFAMILY PROTEIN C4A8.06C"/>
    <property type="match status" value="1"/>
</dbReference>
<name>A0A848ASK6_9BACT</name>
<dbReference type="PANTHER" id="PTHR48081:SF6">
    <property type="entry name" value="PEPTIDASE S9 PROLYL OLIGOPEPTIDASE CATALYTIC DOMAIN-CONTAINING PROTEIN"/>
    <property type="match status" value="1"/>
</dbReference>
<dbReference type="Pfam" id="PF20434">
    <property type="entry name" value="BD-FAE"/>
    <property type="match status" value="1"/>
</dbReference>
<dbReference type="GO" id="GO:0016787">
    <property type="term" value="F:hydrolase activity"/>
    <property type="evidence" value="ECO:0007669"/>
    <property type="project" value="UniProtKB-KW"/>
</dbReference>
<dbReference type="InterPro" id="IPR050300">
    <property type="entry name" value="GDXG_lipolytic_enzyme"/>
</dbReference>
<accession>A0A848ASK6</accession>
<dbReference type="InterPro" id="IPR049492">
    <property type="entry name" value="BD-FAE-like_dom"/>
</dbReference>
<gene>
    <name evidence="3" type="ORF">HF882_05920</name>
</gene>
<organism evidence="3 4">
    <name type="scientific">Victivallis vadensis</name>
    <dbReference type="NCBI Taxonomy" id="172901"/>
    <lineage>
        <taxon>Bacteria</taxon>
        <taxon>Pseudomonadati</taxon>
        <taxon>Lentisphaerota</taxon>
        <taxon>Lentisphaeria</taxon>
        <taxon>Victivallales</taxon>
        <taxon>Victivallaceae</taxon>
        <taxon>Victivallis</taxon>
    </lineage>
</organism>
<evidence type="ECO:0000313" key="3">
    <source>
        <dbReference type="EMBL" id="NMD86118.1"/>
    </source>
</evidence>
<keyword evidence="1 3" id="KW-0378">Hydrolase</keyword>
<evidence type="ECO:0000313" key="4">
    <source>
        <dbReference type="Proteomes" id="UP000576225"/>
    </source>
</evidence>
<dbReference type="InterPro" id="IPR029058">
    <property type="entry name" value="AB_hydrolase_fold"/>
</dbReference>
<dbReference type="Gene3D" id="3.40.50.1820">
    <property type="entry name" value="alpha/beta hydrolase"/>
    <property type="match status" value="1"/>
</dbReference>
<dbReference type="Proteomes" id="UP000576225">
    <property type="component" value="Unassembled WGS sequence"/>
</dbReference>
<dbReference type="EMBL" id="JABAEW010000008">
    <property type="protein sequence ID" value="NMD86118.1"/>
    <property type="molecule type" value="Genomic_DNA"/>
</dbReference>
<protein>
    <submittedName>
        <fullName evidence="3">Alpha/beta hydrolase</fullName>
    </submittedName>
</protein>
<dbReference type="SUPFAM" id="SSF53474">
    <property type="entry name" value="alpha/beta-Hydrolases"/>
    <property type="match status" value="1"/>
</dbReference>
<reference evidence="3 4" key="1">
    <citation type="submission" date="2020-04" db="EMBL/GenBank/DDBJ databases">
        <authorList>
            <person name="Hitch T.C.A."/>
            <person name="Wylensek D."/>
            <person name="Clavel T."/>
        </authorList>
    </citation>
    <scope>NUCLEOTIDE SEQUENCE [LARGE SCALE GENOMIC DNA]</scope>
    <source>
        <strain evidence="3 4">COR2-253-APC-1A</strain>
    </source>
</reference>
<feature type="domain" description="BD-FAE-like" evidence="2">
    <location>
        <begin position="36"/>
        <end position="231"/>
    </location>
</feature>
<evidence type="ECO:0000256" key="1">
    <source>
        <dbReference type="ARBA" id="ARBA00022801"/>
    </source>
</evidence>
<comment type="caution">
    <text evidence="3">The sequence shown here is derived from an EMBL/GenBank/DDBJ whole genome shotgun (WGS) entry which is preliminary data.</text>
</comment>
<sequence>MFALAGADAPAPLRLWQGDAPGARGTSEFDIPTLTAYLPEGAKGPVPAVLICPGGGYGGLAGHEGADYARFLNRHGIAGFVLRYRLGSKGYRHPVMLQDAARAMRTIRSRAQEFNVDPARIGVMGSSAGGHLAATLLTKYDAGKPASEDPVERVSSRPDFGILCYAVVTMGPGTHRGSRNNLLGANPSAELIDALSAEKNVTADTPPCFIWHTADDGGVPVSNSINFATALSNHKVPFALHVYGTGRHGLGLGDRYPYDNALPWTRELVLWLKERKILP</sequence>